<dbReference type="SUPFAM" id="SSF48371">
    <property type="entry name" value="ARM repeat"/>
    <property type="match status" value="1"/>
</dbReference>
<dbReference type="RefSeq" id="XP_014672052.1">
    <property type="nucleotide sequence ID" value="XM_014816566.1"/>
</dbReference>
<organism evidence="15 16">
    <name type="scientific">Priapulus caudatus</name>
    <name type="common">Priapulid worm</name>
    <dbReference type="NCBI Taxonomy" id="37621"/>
    <lineage>
        <taxon>Eukaryota</taxon>
        <taxon>Metazoa</taxon>
        <taxon>Ecdysozoa</taxon>
        <taxon>Scalidophora</taxon>
        <taxon>Priapulida</taxon>
        <taxon>Priapulimorpha</taxon>
        <taxon>Priapulimorphida</taxon>
        <taxon>Priapulidae</taxon>
        <taxon>Priapulus</taxon>
    </lineage>
</organism>
<keyword evidence="7" id="KW-0677">Repeat</keyword>
<proteinExistence type="inferred from homology"/>
<evidence type="ECO:0000256" key="12">
    <source>
        <dbReference type="SAM" id="MobiDB-lite"/>
    </source>
</evidence>
<evidence type="ECO:0000259" key="14">
    <source>
        <dbReference type="Pfam" id="PF08167"/>
    </source>
</evidence>
<dbReference type="Proteomes" id="UP000695022">
    <property type="component" value="Unplaced"/>
</dbReference>
<keyword evidence="5" id="KW-0963">Cytoplasm</keyword>
<feature type="region of interest" description="Disordered" evidence="12">
    <location>
        <begin position="433"/>
        <end position="464"/>
    </location>
</feature>
<evidence type="ECO:0000256" key="8">
    <source>
        <dbReference type="ARBA" id="ARBA00023159"/>
    </source>
</evidence>
<evidence type="ECO:0000256" key="7">
    <source>
        <dbReference type="ARBA" id="ARBA00022737"/>
    </source>
</evidence>
<keyword evidence="6" id="KW-0678">Repressor</keyword>
<dbReference type="Gene3D" id="1.25.10.10">
    <property type="entry name" value="Leucine-rich Repeat Variant"/>
    <property type="match status" value="1"/>
</dbReference>
<feature type="region of interest" description="Disordered" evidence="12">
    <location>
        <begin position="792"/>
        <end position="824"/>
    </location>
</feature>
<comment type="similarity">
    <text evidence="3">Belongs to the RIX1/PELP1 family.</text>
</comment>
<evidence type="ECO:0000256" key="5">
    <source>
        <dbReference type="ARBA" id="ARBA00022490"/>
    </source>
</evidence>
<protein>
    <recommendedName>
        <fullName evidence="4">Proline-, glutamic acid- and leucine-rich protein 1</fullName>
    </recommendedName>
    <alternativeName>
        <fullName evidence="11">Modulator of non-genomic activity of estrogen receptor</fullName>
    </alternativeName>
</protein>
<evidence type="ECO:0000256" key="2">
    <source>
        <dbReference type="ARBA" id="ARBA00004496"/>
    </source>
</evidence>
<dbReference type="InterPro" id="IPR012980">
    <property type="entry name" value="PELP1_middle"/>
</dbReference>
<evidence type="ECO:0000256" key="6">
    <source>
        <dbReference type="ARBA" id="ARBA00022491"/>
    </source>
</evidence>
<gene>
    <name evidence="16" type="primary">LOC106812645</name>
</gene>
<keyword evidence="10" id="KW-0539">Nucleus</keyword>
<evidence type="ECO:0000256" key="1">
    <source>
        <dbReference type="ARBA" id="ARBA00004123"/>
    </source>
</evidence>
<evidence type="ECO:0000256" key="10">
    <source>
        <dbReference type="ARBA" id="ARBA00023242"/>
    </source>
</evidence>
<dbReference type="GeneID" id="106812645"/>
<evidence type="ECO:0000313" key="16">
    <source>
        <dbReference type="RefSeq" id="XP_014672052.1"/>
    </source>
</evidence>
<accession>A0ABM1EIN1</accession>
<dbReference type="InterPro" id="IPR012583">
    <property type="entry name" value="RIX1_N"/>
</dbReference>
<keyword evidence="8" id="KW-0010">Activator</keyword>
<evidence type="ECO:0000256" key="4">
    <source>
        <dbReference type="ARBA" id="ARBA00018417"/>
    </source>
</evidence>
<evidence type="ECO:0000259" key="13">
    <source>
        <dbReference type="Pfam" id="PF08166"/>
    </source>
</evidence>
<evidence type="ECO:0000313" key="15">
    <source>
        <dbReference type="Proteomes" id="UP000695022"/>
    </source>
</evidence>
<evidence type="ECO:0000256" key="9">
    <source>
        <dbReference type="ARBA" id="ARBA00023163"/>
    </source>
</evidence>
<reference evidence="16" key="1">
    <citation type="submission" date="2025-08" db="UniProtKB">
        <authorList>
            <consortium name="RefSeq"/>
        </authorList>
    </citation>
    <scope>IDENTIFICATION</scope>
</reference>
<dbReference type="Pfam" id="PF08167">
    <property type="entry name" value="RIX1"/>
    <property type="match status" value="1"/>
</dbReference>
<feature type="domain" description="Pre-rRNA-processing protein RIX1 N-terminal" evidence="14">
    <location>
        <begin position="40"/>
        <end position="188"/>
    </location>
</feature>
<keyword evidence="15" id="KW-1185">Reference proteome</keyword>
<dbReference type="PANTHER" id="PTHR34105">
    <property type="entry name" value="PROLINE-, GLUTAMIC ACID- AND LEUCINE-RICH PROTEIN 1"/>
    <property type="match status" value="1"/>
</dbReference>
<dbReference type="PANTHER" id="PTHR34105:SF1">
    <property type="entry name" value="PROLINE-, GLUTAMIC ACID- AND LEUCINE-RICH PROTEIN 1"/>
    <property type="match status" value="1"/>
</dbReference>
<dbReference type="Pfam" id="PF08166">
    <property type="entry name" value="PELP1_HEAT"/>
    <property type="match status" value="1"/>
</dbReference>
<name>A0ABM1EIN1_PRICU</name>
<feature type="compositionally biased region" description="Basic and acidic residues" evidence="12">
    <location>
        <begin position="808"/>
        <end position="824"/>
    </location>
</feature>
<evidence type="ECO:0000256" key="3">
    <source>
        <dbReference type="ARBA" id="ARBA00010511"/>
    </source>
</evidence>
<dbReference type="InterPro" id="IPR016024">
    <property type="entry name" value="ARM-type_fold"/>
</dbReference>
<dbReference type="InterPro" id="IPR011989">
    <property type="entry name" value="ARM-like"/>
</dbReference>
<sequence>MAAAMRKHVFTVMLGKFNTDDQNSRNSDNQLSRILREYECLNDEQGSISDWITKVNSSINSRNSRERGLVFLHQLVQQCNGEIFIQHCTGWLHRMLQLLQSGGSVAVKELASLVVAEILQQVPGEHELVQQVAISVIPQLIPVLLVTRLQSSVGSWKCLYACMRYFPSSCGPMKSKIQSLLVDLMSTNAAELTNVKALSECFALLPQCGSSGHHGINYTTSWMEICEKVLGSMNDALDLLYVDFNTGGTSSQSGIFDQSLLIGEHFHTSSLFCTLGTCLQQLLVGDMTAVVVCVPHDNILALICRVHSINASHLGFSVDHAMLAAVLPKIHCSAFKLLRALILCCRRQLIPSSRVINQLFVQALKWMTSTSSPQKLFSTLKETVYAVLADWLIVTGAVSGIEEYQDQLIEHIASDIMPPSTILQLHVVPHQLTASSSQKKGKKKRKGGGVNAESTSAQHNRNLRGNERVVSSALKAIRLLIYSSGMLIKPKHHQALHELIIHTLLEIQQGKKHVTYAACPSCRKELYHVLLSFMLVPHPRLPPPLHVALRLFATGQNDGNIEVSSFCIEALTACEAIIHPRVPSLQLPMLIEKPTRPAQSPVSKHKQTAVEQALPVPSGKQEHEISPFKEIWHPGTSDYVDGGGLPSSSDVCISTERKDDHDAIVSSSGPDSCTRDDMGDAIIKAPMRKYSPIMEGNALAARNEAEQMQLSIPATESDRATNEFVGDEVIEVFDVSDDEDKALASSVLLSMEEGHATQAKLFQHSERSGDLPASVCTRAEDNSSIELITLADTESEPPSVHASPLKRKASEMEGNADSRIKSEEVSDVMIHDFVDARPDSEDEVVQ</sequence>
<evidence type="ECO:0000256" key="11">
    <source>
        <dbReference type="ARBA" id="ARBA00030054"/>
    </source>
</evidence>
<comment type="subcellular location">
    <subcellularLocation>
        <location evidence="2">Cytoplasm</location>
    </subcellularLocation>
    <subcellularLocation>
        <location evidence="1">Nucleus</location>
    </subcellularLocation>
</comment>
<keyword evidence="9" id="KW-0804">Transcription</keyword>
<feature type="domain" description="PELP1 middle" evidence="13">
    <location>
        <begin position="522"/>
        <end position="585"/>
    </location>
</feature>